<dbReference type="PANTHER" id="PTHR38775:SF1">
    <property type="entry name" value="INNER MEMBRANE PROTEIN"/>
    <property type="match status" value="1"/>
</dbReference>
<evidence type="ECO:0000256" key="1">
    <source>
        <dbReference type="SAM" id="Phobius"/>
    </source>
</evidence>
<proteinExistence type="predicted"/>
<comment type="caution">
    <text evidence="2">The sequence shown here is derived from an EMBL/GenBank/DDBJ whole genome shotgun (WGS) entry which is preliminary data.</text>
</comment>
<organism evidence="2 3">
    <name type="scientific">Azorhizophilus paspali</name>
    <name type="common">Azotobacter paspali</name>
    <dbReference type="NCBI Taxonomy" id="69963"/>
    <lineage>
        <taxon>Bacteria</taxon>
        <taxon>Pseudomonadati</taxon>
        <taxon>Pseudomonadota</taxon>
        <taxon>Gammaproteobacteria</taxon>
        <taxon>Pseudomonadales</taxon>
        <taxon>Pseudomonadaceae</taxon>
        <taxon>Azorhizophilus</taxon>
    </lineage>
</organism>
<dbReference type="InterPro" id="IPR009525">
    <property type="entry name" value="DUF1145"/>
</dbReference>
<dbReference type="PANTHER" id="PTHR38775">
    <property type="entry name" value="INNER MEMBRANE PROTEIN-RELATED"/>
    <property type="match status" value="1"/>
</dbReference>
<sequence length="87" mass="9857">MKLLLTLGKVLILLLWLALAGAFLQPLSKPFDLLLPVFGGLLLFAHLLALVLFERTAKTDPPCWRTRLQILLFGIFHLYVSAKDSRR</sequence>
<keyword evidence="1" id="KW-1133">Transmembrane helix</keyword>
<accession>A0ABV6SL72</accession>
<name>A0ABV6SL72_AZOPA</name>
<dbReference type="RefSeq" id="WP_376946181.1">
    <property type="nucleotide sequence ID" value="NZ_CP171449.1"/>
</dbReference>
<keyword evidence="1" id="KW-0812">Transmembrane</keyword>
<dbReference type="Pfam" id="PF06611">
    <property type="entry name" value="DUF1145"/>
    <property type="match status" value="1"/>
</dbReference>
<reference evidence="2 3" key="1">
    <citation type="submission" date="2024-09" db="EMBL/GenBank/DDBJ databases">
        <authorList>
            <person name="Sun Q."/>
            <person name="Mori K."/>
        </authorList>
    </citation>
    <scope>NUCLEOTIDE SEQUENCE [LARGE SCALE GENOMIC DNA]</scope>
    <source>
        <strain evidence="2 3">NCAIM B.01794</strain>
    </source>
</reference>
<protein>
    <submittedName>
        <fullName evidence="2">DUF1145 domain-containing protein</fullName>
    </submittedName>
</protein>
<keyword evidence="1" id="KW-0472">Membrane</keyword>
<feature type="transmembrane region" description="Helical" evidence="1">
    <location>
        <begin position="34"/>
        <end position="53"/>
    </location>
</feature>
<dbReference type="EMBL" id="JBHLSS010000075">
    <property type="protein sequence ID" value="MFC0710289.1"/>
    <property type="molecule type" value="Genomic_DNA"/>
</dbReference>
<evidence type="ECO:0000313" key="2">
    <source>
        <dbReference type="EMBL" id="MFC0710289.1"/>
    </source>
</evidence>
<keyword evidence="3" id="KW-1185">Reference proteome</keyword>
<gene>
    <name evidence="2" type="ORF">ACFFGX_12240</name>
</gene>
<evidence type="ECO:0000313" key="3">
    <source>
        <dbReference type="Proteomes" id="UP001589891"/>
    </source>
</evidence>
<dbReference type="Proteomes" id="UP001589891">
    <property type="component" value="Unassembled WGS sequence"/>
</dbReference>